<protein>
    <submittedName>
        <fullName evidence="1">Uncharacterized protein</fullName>
    </submittedName>
</protein>
<dbReference type="EMBL" id="JAPDRQ010000223">
    <property type="protein sequence ID" value="KAJ9652008.1"/>
    <property type="molecule type" value="Genomic_DNA"/>
</dbReference>
<dbReference type="Proteomes" id="UP001172386">
    <property type="component" value="Unassembled WGS sequence"/>
</dbReference>
<accession>A0ACC2ZWM2</accession>
<gene>
    <name evidence="1" type="ORF">H2198_008750</name>
</gene>
<proteinExistence type="predicted"/>
<evidence type="ECO:0000313" key="1">
    <source>
        <dbReference type="EMBL" id="KAJ9652008.1"/>
    </source>
</evidence>
<evidence type="ECO:0000313" key="2">
    <source>
        <dbReference type="Proteomes" id="UP001172386"/>
    </source>
</evidence>
<name>A0ACC2ZWM2_9EURO</name>
<comment type="caution">
    <text evidence="1">The sequence shown here is derived from an EMBL/GenBank/DDBJ whole genome shotgun (WGS) entry which is preliminary data.</text>
</comment>
<sequence length="260" mass="28691">MAYTAGTLQPNLPTGLPPIAIAAVQRYTSRPIEGSDFTEYPEGLYHPNGVMLIKCRSGVPGLGRGILLGSGFAKFEEGKTLDDYCTEHGITRKRALKIQDRSYFTIHATSGPDRCACIPDSSDCVILEPSVEKEEQKKEVEKSAEKEVPGIMEAPSEAKPAETSATTEDSISTSKAKPVPPYSKAMIPNTFYYRRASGNLVNALGHEISDRTHEVVRVKDLVLPKPSTMWDMQEASDWRSIPGMSEYVQYMDWAAVEKKN</sequence>
<reference evidence="1" key="1">
    <citation type="submission" date="2022-10" db="EMBL/GenBank/DDBJ databases">
        <title>Culturing micro-colonial fungi from biological soil crusts in the Mojave desert and describing Neophaeococcomyces mojavensis, and introducing the new genera and species Taxawa tesnikishii.</title>
        <authorList>
            <person name="Kurbessoian T."/>
            <person name="Stajich J.E."/>
        </authorList>
    </citation>
    <scope>NUCLEOTIDE SEQUENCE</scope>
    <source>
        <strain evidence="1">JES_112</strain>
    </source>
</reference>
<organism evidence="1 2">
    <name type="scientific">Neophaeococcomyces mojaviensis</name>
    <dbReference type="NCBI Taxonomy" id="3383035"/>
    <lineage>
        <taxon>Eukaryota</taxon>
        <taxon>Fungi</taxon>
        <taxon>Dikarya</taxon>
        <taxon>Ascomycota</taxon>
        <taxon>Pezizomycotina</taxon>
        <taxon>Eurotiomycetes</taxon>
        <taxon>Chaetothyriomycetidae</taxon>
        <taxon>Chaetothyriales</taxon>
        <taxon>Chaetothyriales incertae sedis</taxon>
        <taxon>Neophaeococcomyces</taxon>
    </lineage>
</organism>
<keyword evidence="2" id="KW-1185">Reference proteome</keyword>